<name>A0A250WT94_9CHLO</name>
<comment type="caution">
    <text evidence="3">The sequence shown here is derived from an EMBL/GenBank/DDBJ whole genome shotgun (WGS) entry which is preliminary data.</text>
</comment>
<accession>A0A250WT94</accession>
<sequence>MSVSVNLIKTFQASQGRSRAAASQEIPSASRITFGTEDDLGKEEQPLAEAEINGSVNPGISAYHRETDDSDQHVIRLSSLLSTDDHDPEASISAEGLRENPSLLASSSHASHRQPARSTSSPAPAISPSLTPNKAGISQHTPLDEDPSQVLEESMKVLEEIQNMICESVGLPPGTSLEGQDPHVMAGVPISLLEALEETMQVILDARDELSSLTARQHSGGGDIGTRSKTVSRRPGEVVRLTGSYQGMRCSTTSTKGIGNPYSRSEHSVTSSKSPRNGDTHLKNWVSAHELREAEEQRKRQLRVNHDLRLLQQLQWKREHAQNRHEMTLQESEASIAEVKAYSTKTQAYSKWFQFQENLDHRE</sequence>
<feature type="region of interest" description="Disordered" evidence="2">
    <location>
        <begin position="51"/>
        <end position="70"/>
    </location>
</feature>
<evidence type="ECO:0000313" key="4">
    <source>
        <dbReference type="Proteomes" id="UP000232323"/>
    </source>
</evidence>
<feature type="region of interest" description="Disordered" evidence="2">
    <location>
        <begin position="16"/>
        <end position="42"/>
    </location>
</feature>
<proteinExistence type="predicted"/>
<feature type="coiled-coil region" evidence="1">
    <location>
        <begin position="291"/>
        <end position="331"/>
    </location>
</feature>
<dbReference type="EMBL" id="BEGY01000005">
    <property type="protein sequence ID" value="GAX73949.1"/>
    <property type="molecule type" value="Genomic_DNA"/>
</dbReference>
<dbReference type="Proteomes" id="UP000232323">
    <property type="component" value="Unassembled WGS sequence"/>
</dbReference>
<feature type="region of interest" description="Disordered" evidence="2">
    <location>
        <begin position="249"/>
        <end position="281"/>
    </location>
</feature>
<dbReference type="AlphaFoldDB" id="A0A250WT94"/>
<feature type="region of interest" description="Disordered" evidence="2">
    <location>
        <begin position="104"/>
        <end position="146"/>
    </location>
</feature>
<evidence type="ECO:0000256" key="1">
    <source>
        <dbReference type="SAM" id="Coils"/>
    </source>
</evidence>
<keyword evidence="1" id="KW-0175">Coiled coil</keyword>
<gene>
    <name evidence="3" type="ORF">CEUSTIGMA_g1399.t1</name>
</gene>
<feature type="compositionally biased region" description="Low complexity" evidence="2">
    <location>
        <begin position="116"/>
        <end position="132"/>
    </location>
</feature>
<feature type="region of interest" description="Disordered" evidence="2">
    <location>
        <begin position="214"/>
        <end position="233"/>
    </location>
</feature>
<dbReference type="OrthoDB" id="552448at2759"/>
<organism evidence="3 4">
    <name type="scientific">Chlamydomonas eustigma</name>
    <dbReference type="NCBI Taxonomy" id="1157962"/>
    <lineage>
        <taxon>Eukaryota</taxon>
        <taxon>Viridiplantae</taxon>
        <taxon>Chlorophyta</taxon>
        <taxon>core chlorophytes</taxon>
        <taxon>Chlorophyceae</taxon>
        <taxon>CS clade</taxon>
        <taxon>Chlamydomonadales</taxon>
        <taxon>Chlamydomonadaceae</taxon>
        <taxon>Chlamydomonas</taxon>
    </lineage>
</organism>
<evidence type="ECO:0000256" key="2">
    <source>
        <dbReference type="SAM" id="MobiDB-lite"/>
    </source>
</evidence>
<reference evidence="3 4" key="1">
    <citation type="submission" date="2017-08" db="EMBL/GenBank/DDBJ databases">
        <title>Acidophilic green algal genome provides insights into adaptation to an acidic environment.</title>
        <authorList>
            <person name="Hirooka S."/>
            <person name="Hirose Y."/>
            <person name="Kanesaki Y."/>
            <person name="Higuchi S."/>
            <person name="Fujiwara T."/>
            <person name="Onuma R."/>
            <person name="Era A."/>
            <person name="Ohbayashi R."/>
            <person name="Uzuka A."/>
            <person name="Nozaki H."/>
            <person name="Yoshikawa H."/>
            <person name="Miyagishima S.Y."/>
        </authorList>
    </citation>
    <scope>NUCLEOTIDE SEQUENCE [LARGE SCALE GENOMIC DNA]</scope>
    <source>
        <strain evidence="3 4">NIES-2499</strain>
    </source>
</reference>
<evidence type="ECO:0000313" key="3">
    <source>
        <dbReference type="EMBL" id="GAX73949.1"/>
    </source>
</evidence>
<keyword evidence="4" id="KW-1185">Reference proteome</keyword>
<protein>
    <submittedName>
        <fullName evidence="3">Uncharacterized protein</fullName>
    </submittedName>
</protein>